<keyword evidence="8" id="KW-1185">Reference proteome</keyword>
<dbReference type="Pfam" id="PF03241">
    <property type="entry name" value="HpaB"/>
    <property type="match status" value="1"/>
</dbReference>
<evidence type="ECO:0000259" key="6">
    <source>
        <dbReference type="Pfam" id="PF11794"/>
    </source>
</evidence>
<dbReference type="EC" id="1.14.14.9" evidence="7"/>
<dbReference type="GO" id="GO:0010124">
    <property type="term" value="P:phenylacetate catabolic process"/>
    <property type="evidence" value="ECO:0007669"/>
    <property type="project" value="InterPro"/>
</dbReference>
<dbReference type="Gene3D" id="2.40.110.10">
    <property type="entry name" value="Butyryl-CoA Dehydrogenase, subunit A, domain 2"/>
    <property type="match status" value="1"/>
</dbReference>
<proteinExistence type="predicted"/>
<keyword evidence="3 7" id="KW-0560">Oxidoreductase</keyword>
<sequence>MGAISGVEYIRRIDQLQSDVWIHGEQVKGNISEHFAYKGVIKSQAALYDLQLDSSLQDVMTYRSPGTGDRVGTSYMIPQTKEDLEKRRLMVQEWARTHAGMLGRSPDYMNTALMSFAASKHLLEGEKNCFPDHIQAVYERAREKDLSFTHAFINPQVNRSAHYFTEDDDDTIAAKVVDRNDEGLVVRGGKLLATQGGITDEMIVYSTANVMDKSYAYAFSIPTNTEGLRFICRESFSGRESTFDYPLSSRFEEVDALVVFDDVVVPWERVFYYDNIQAPAKLTGEGSFTNMAMHQVVSRQVVKLEFVLGVAQQIVDTINISEYQHVQEKLAEMIMTLESMKALLLKAEIEAEEDHGVMIPALKPLYAAVTTFQRQYPKMTEFIQLLGASGMISIPTEKDFEEVIRGDLDKYLQAKTKNAEERVKLFRLAWDLCMSSFGTRQSLYEKFFFGDPIRLMGALYFKYDKSRFVDRVSQFLNN</sequence>
<accession>A0A840QMB6</accession>
<feature type="binding site" evidence="4">
    <location>
        <begin position="156"/>
        <end position="159"/>
    </location>
    <ligand>
        <name>FAD</name>
        <dbReference type="ChEBI" id="CHEBI:57692"/>
    </ligand>
</feature>
<feature type="domain" description="HpaB/PvcC/4-BUDH C-terminal" evidence="5">
    <location>
        <begin position="283"/>
        <end position="476"/>
    </location>
</feature>
<dbReference type="InterPro" id="IPR024719">
    <property type="entry name" value="HpaB/PvcC/4-BUDH_C"/>
</dbReference>
<keyword evidence="2 4" id="KW-0274">FAD</keyword>
<feature type="binding site" evidence="4">
    <location>
        <position position="194"/>
    </location>
    <ligand>
        <name>FAD</name>
        <dbReference type="ChEBI" id="CHEBI:57692"/>
    </ligand>
</feature>
<dbReference type="InterPro" id="IPR004925">
    <property type="entry name" value="HpaB/PvcC/4-BUDH"/>
</dbReference>
<dbReference type="InterPro" id="IPR012687">
    <property type="entry name" value="HpaB_Deino-type"/>
</dbReference>
<comment type="caution">
    <text evidence="7">The sequence shown here is derived from an EMBL/GenBank/DDBJ whole genome shotgun (WGS) entry which is preliminary data.</text>
</comment>
<evidence type="ECO:0000256" key="3">
    <source>
        <dbReference type="ARBA" id="ARBA00023002"/>
    </source>
</evidence>
<evidence type="ECO:0000313" key="8">
    <source>
        <dbReference type="Proteomes" id="UP000551878"/>
    </source>
</evidence>
<dbReference type="InterPro" id="IPR024674">
    <property type="entry name" value="HpaB/PvcC/4-BUDH_N"/>
</dbReference>
<dbReference type="SUPFAM" id="SSF47203">
    <property type="entry name" value="Acyl-CoA dehydrogenase C-terminal domain-like"/>
    <property type="match status" value="1"/>
</dbReference>
<dbReference type="Pfam" id="PF11794">
    <property type="entry name" value="HpaB_N"/>
    <property type="match status" value="1"/>
</dbReference>
<dbReference type="Gene3D" id="1.20.140.10">
    <property type="entry name" value="Butyryl-CoA Dehydrogenase, subunit A, domain 3"/>
    <property type="match status" value="1"/>
</dbReference>
<dbReference type="RefSeq" id="WP_184662965.1">
    <property type="nucleotide sequence ID" value="NZ_JACHHB010000002.1"/>
</dbReference>
<dbReference type="InterPro" id="IPR036250">
    <property type="entry name" value="AcylCo_DH-like_C"/>
</dbReference>
<dbReference type="PIRSF" id="PIRSF000331">
    <property type="entry name" value="HpaA_HpaB"/>
    <property type="match status" value="1"/>
</dbReference>
<dbReference type="InterPro" id="IPR009100">
    <property type="entry name" value="AcylCoA_DH/oxidase_NM_dom_sf"/>
</dbReference>
<dbReference type="GO" id="GO:0052881">
    <property type="term" value="F:4-hydroxyphenylacetate 3-monooxygenase activity"/>
    <property type="evidence" value="ECO:0007669"/>
    <property type="project" value="UniProtKB-EC"/>
</dbReference>
<dbReference type="InterPro" id="IPR046373">
    <property type="entry name" value="Acyl-CoA_Oxase/DH_mid-dom_sf"/>
</dbReference>
<dbReference type="Proteomes" id="UP000551878">
    <property type="component" value="Unassembled WGS sequence"/>
</dbReference>
<dbReference type="EMBL" id="JACHHB010000002">
    <property type="protein sequence ID" value="MBB5172507.1"/>
    <property type="molecule type" value="Genomic_DNA"/>
</dbReference>
<organism evidence="7 8">
    <name type="scientific">Texcoconibacillus texcoconensis</name>
    <dbReference type="NCBI Taxonomy" id="1095777"/>
    <lineage>
        <taxon>Bacteria</taxon>
        <taxon>Bacillati</taxon>
        <taxon>Bacillota</taxon>
        <taxon>Bacilli</taxon>
        <taxon>Bacillales</taxon>
        <taxon>Bacillaceae</taxon>
        <taxon>Texcoconibacillus</taxon>
    </lineage>
</organism>
<dbReference type="NCBIfam" id="TIGR02309">
    <property type="entry name" value="HpaB-1"/>
    <property type="match status" value="1"/>
</dbReference>
<feature type="binding site" evidence="4">
    <location>
        <begin position="451"/>
        <end position="454"/>
    </location>
    <ligand>
        <name>FAD</name>
        <dbReference type="ChEBI" id="CHEBI:57692"/>
    </ligand>
</feature>
<dbReference type="SUPFAM" id="SSF56645">
    <property type="entry name" value="Acyl-CoA dehydrogenase NM domain-like"/>
    <property type="match status" value="1"/>
</dbReference>
<gene>
    <name evidence="7" type="ORF">HNQ41_000651</name>
</gene>
<evidence type="ECO:0000259" key="5">
    <source>
        <dbReference type="Pfam" id="PF03241"/>
    </source>
</evidence>
<evidence type="ECO:0000313" key="7">
    <source>
        <dbReference type="EMBL" id="MBB5172507.1"/>
    </source>
</evidence>
<dbReference type="PANTHER" id="PTHR36117">
    <property type="entry name" value="4-HYDROXYPHENYLACETATE 3-MONOOXYGENASE-RELATED"/>
    <property type="match status" value="1"/>
</dbReference>
<reference evidence="7 8" key="1">
    <citation type="submission" date="2020-08" db="EMBL/GenBank/DDBJ databases">
        <title>Genomic Encyclopedia of Type Strains, Phase IV (KMG-IV): sequencing the most valuable type-strain genomes for metagenomic binning, comparative biology and taxonomic classification.</title>
        <authorList>
            <person name="Goeker M."/>
        </authorList>
    </citation>
    <scope>NUCLEOTIDE SEQUENCE [LARGE SCALE GENOMIC DNA]</scope>
    <source>
        <strain evidence="7 8">DSM 24696</strain>
    </source>
</reference>
<keyword evidence="7" id="KW-0503">Monooxygenase</keyword>
<feature type="domain" description="HpaB/PvcC/4-BUDH N-terminal" evidence="6">
    <location>
        <begin position="6"/>
        <end position="271"/>
    </location>
</feature>
<protein>
    <submittedName>
        <fullName evidence="7">4-hydroxyphenylacetate 3-monooxygenase</fullName>
        <ecNumber evidence="7">1.14.14.9</ecNumber>
    </submittedName>
</protein>
<dbReference type="PANTHER" id="PTHR36117:SF3">
    <property type="entry name" value="4-HYDROXYPHENYLACETATE 3-MONOOXYGENASE-RELATED"/>
    <property type="match status" value="1"/>
</dbReference>
<keyword evidence="1" id="KW-0285">Flavoprotein</keyword>
<evidence type="ECO:0000256" key="4">
    <source>
        <dbReference type="PIRSR" id="PIRSR000331-2"/>
    </source>
</evidence>
<name>A0A840QMB6_9BACI</name>
<dbReference type="GO" id="GO:0050660">
    <property type="term" value="F:flavin adenine dinucleotide binding"/>
    <property type="evidence" value="ECO:0007669"/>
    <property type="project" value="InterPro"/>
</dbReference>
<dbReference type="Gene3D" id="1.10.3140.10">
    <property type="entry name" value="4-hydroxybutyryl-coa dehydratase, domain 1"/>
    <property type="match status" value="1"/>
</dbReference>
<dbReference type="AlphaFoldDB" id="A0A840QMB6"/>
<dbReference type="GO" id="GO:0016627">
    <property type="term" value="F:oxidoreductase activity, acting on the CH-CH group of donors"/>
    <property type="evidence" value="ECO:0007669"/>
    <property type="project" value="InterPro"/>
</dbReference>
<evidence type="ECO:0000256" key="2">
    <source>
        <dbReference type="ARBA" id="ARBA00022827"/>
    </source>
</evidence>
<evidence type="ECO:0000256" key="1">
    <source>
        <dbReference type="ARBA" id="ARBA00022630"/>
    </source>
</evidence>